<gene>
    <name evidence="2" type="ORF">QTP81_17090</name>
</gene>
<keyword evidence="3" id="KW-1185">Reference proteome</keyword>
<name>A0ABT7T1K1_9ALTE</name>
<keyword evidence="1" id="KW-1133">Transmembrane helix</keyword>
<evidence type="ECO:0000313" key="2">
    <source>
        <dbReference type="EMBL" id="MDM7862326.1"/>
    </source>
</evidence>
<protein>
    <recommendedName>
        <fullName evidence="4">Fis family transcriptional regulator</fullName>
    </recommendedName>
</protein>
<dbReference type="Proteomes" id="UP001234343">
    <property type="component" value="Unassembled WGS sequence"/>
</dbReference>
<comment type="caution">
    <text evidence="2">The sequence shown here is derived from an EMBL/GenBank/DDBJ whole genome shotgun (WGS) entry which is preliminary data.</text>
</comment>
<dbReference type="EMBL" id="JAUCBP010000014">
    <property type="protein sequence ID" value="MDM7862326.1"/>
    <property type="molecule type" value="Genomic_DNA"/>
</dbReference>
<feature type="transmembrane region" description="Helical" evidence="1">
    <location>
        <begin position="69"/>
        <end position="86"/>
    </location>
</feature>
<sequence>MDPKAYIDEFACIAHLPREQQFKEIEAAIEAIKQDSALPVLPLISIAIPAIVVGALVAMMYLFFGGESWTLVIAAIFGLLVSRVIASELRAKLLNKALHKRQQVE</sequence>
<reference evidence="2 3" key="1">
    <citation type="submission" date="2023-06" db="EMBL/GenBank/DDBJ databases">
        <title>Alteromonas sp. ASW11-36 isolated from intertidal sand.</title>
        <authorList>
            <person name="Li Y."/>
        </authorList>
    </citation>
    <scope>NUCLEOTIDE SEQUENCE [LARGE SCALE GENOMIC DNA]</scope>
    <source>
        <strain evidence="2 3">ASW11-36</strain>
    </source>
</reference>
<evidence type="ECO:0000256" key="1">
    <source>
        <dbReference type="SAM" id="Phobius"/>
    </source>
</evidence>
<organism evidence="2 3">
    <name type="scientific">Alteromonas arenosi</name>
    <dbReference type="NCBI Taxonomy" id="3055817"/>
    <lineage>
        <taxon>Bacteria</taxon>
        <taxon>Pseudomonadati</taxon>
        <taxon>Pseudomonadota</taxon>
        <taxon>Gammaproteobacteria</taxon>
        <taxon>Alteromonadales</taxon>
        <taxon>Alteromonadaceae</taxon>
        <taxon>Alteromonas/Salinimonas group</taxon>
        <taxon>Alteromonas</taxon>
    </lineage>
</organism>
<evidence type="ECO:0000313" key="3">
    <source>
        <dbReference type="Proteomes" id="UP001234343"/>
    </source>
</evidence>
<dbReference type="RefSeq" id="WP_289367264.1">
    <property type="nucleotide sequence ID" value="NZ_JAUCBP010000014.1"/>
</dbReference>
<evidence type="ECO:0008006" key="4">
    <source>
        <dbReference type="Google" id="ProtNLM"/>
    </source>
</evidence>
<feature type="transmembrane region" description="Helical" evidence="1">
    <location>
        <begin position="40"/>
        <end position="63"/>
    </location>
</feature>
<keyword evidence="1" id="KW-0472">Membrane</keyword>
<keyword evidence="1" id="KW-0812">Transmembrane</keyword>
<accession>A0ABT7T1K1</accession>
<proteinExistence type="predicted"/>